<evidence type="ECO:0000313" key="2">
    <source>
        <dbReference type="Proteomes" id="UP000321805"/>
    </source>
</evidence>
<dbReference type="Pfam" id="PF09391">
    <property type="entry name" value="DUF2000"/>
    <property type="match status" value="1"/>
</dbReference>
<dbReference type="Gene3D" id="3.40.1490.10">
    <property type="entry name" value="Bit1"/>
    <property type="match status" value="1"/>
</dbReference>
<dbReference type="EMBL" id="CP042430">
    <property type="protein sequence ID" value="QEC46502.1"/>
    <property type="molecule type" value="Genomic_DNA"/>
</dbReference>
<proteinExistence type="predicted"/>
<dbReference type="AlphaFoldDB" id="A0A5B8U0M3"/>
<dbReference type="InterPro" id="IPR018988">
    <property type="entry name" value="DUF2000"/>
</dbReference>
<accession>A0A5B8U0M3</accession>
<gene>
    <name evidence="1" type="ORF">FSW04_02180</name>
</gene>
<reference evidence="1 2" key="1">
    <citation type="journal article" date="2018" name="J. Microbiol.">
        <title>Baekduia soli gen. nov., sp. nov., a novel bacterium isolated from the soil of Baekdu Mountain and proposal of a novel family name, Baekduiaceae fam. nov.</title>
        <authorList>
            <person name="An D.S."/>
            <person name="Siddiqi M.Z."/>
            <person name="Kim K.H."/>
            <person name="Yu H.S."/>
            <person name="Im W.T."/>
        </authorList>
    </citation>
    <scope>NUCLEOTIDE SEQUENCE [LARGE SCALE GENOMIC DNA]</scope>
    <source>
        <strain evidence="1 2">BR7-21</strain>
    </source>
</reference>
<evidence type="ECO:0000313" key="1">
    <source>
        <dbReference type="EMBL" id="QEC46502.1"/>
    </source>
</evidence>
<organism evidence="1 2">
    <name type="scientific">Baekduia soli</name>
    <dbReference type="NCBI Taxonomy" id="496014"/>
    <lineage>
        <taxon>Bacteria</taxon>
        <taxon>Bacillati</taxon>
        <taxon>Actinomycetota</taxon>
        <taxon>Thermoleophilia</taxon>
        <taxon>Solirubrobacterales</taxon>
        <taxon>Baekduiaceae</taxon>
        <taxon>Baekduia</taxon>
    </lineage>
</organism>
<dbReference type="RefSeq" id="WP_146915777.1">
    <property type="nucleotide sequence ID" value="NZ_CP042430.1"/>
</dbReference>
<dbReference type="InterPro" id="IPR023476">
    <property type="entry name" value="Pep_tRNA_hydro_II_dom_sf"/>
</dbReference>
<keyword evidence="2" id="KW-1185">Reference proteome</keyword>
<dbReference type="KEGG" id="bsol:FSW04_02180"/>
<dbReference type="OrthoDB" id="1684239at2"/>
<dbReference type="SUPFAM" id="SSF102462">
    <property type="entry name" value="Peptidyl-tRNA hydrolase II"/>
    <property type="match status" value="1"/>
</dbReference>
<sequence>MGVTDFDTKIAVVVREDLAAWQRLNVTAFLVSGITAQAGAEAIGEDYVDADGERYLPLLVQPVLVYEAPSGRLQTVRERAQRRGRRVAIYTHDMFSTGKDEDNRAAVRAVATADLDLVGLAVRAPHRDADAIVRGLSRHP</sequence>
<protein>
    <submittedName>
        <fullName evidence="1">DUF2000 family protein</fullName>
    </submittedName>
</protein>
<dbReference type="Proteomes" id="UP000321805">
    <property type="component" value="Chromosome"/>
</dbReference>
<name>A0A5B8U0M3_9ACTN</name>